<dbReference type="InterPro" id="IPR036866">
    <property type="entry name" value="RibonucZ/Hydroxyglut_hydro"/>
</dbReference>
<reference evidence="2" key="1">
    <citation type="submission" date="2023-03" db="EMBL/GenBank/DDBJ databases">
        <title>Actinorhabdospora filicis NBRC 111898.</title>
        <authorList>
            <person name="Ichikawa N."/>
            <person name="Sato H."/>
            <person name="Tonouchi N."/>
        </authorList>
    </citation>
    <scope>NUCLEOTIDE SEQUENCE</scope>
    <source>
        <strain evidence="2">NBRC 111898</strain>
    </source>
</reference>
<dbReference type="RefSeq" id="WP_285661153.1">
    <property type="nucleotide sequence ID" value="NZ_BSTX01000001.1"/>
</dbReference>
<evidence type="ECO:0000259" key="1">
    <source>
        <dbReference type="SMART" id="SM00849"/>
    </source>
</evidence>
<dbReference type="Gene3D" id="3.60.15.10">
    <property type="entry name" value="Ribonuclease Z/Hydroxyacylglutathione hydrolase-like"/>
    <property type="match status" value="1"/>
</dbReference>
<evidence type="ECO:0000313" key="3">
    <source>
        <dbReference type="Proteomes" id="UP001165079"/>
    </source>
</evidence>
<protein>
    <recommendedName>
        <fullName evidence="1">Metallo-beta-lactamase domain-containing protein</fullName>
    </recommendedName>
</protein>
<proteinExistence type="predicted"/>
<dbReference type="PANTHER" id="PTHR43717">
    <property type="entry name" value="ANAEROBIC NITRIC OXIDE REDUCTASE FLAVORUBREDOXIN"/>
    <property type="match status" value="1"/>
</dbReference>
<keyword evidence="3" id="KW-1185">Reference proteome</keyword>
<dbReference type="Pfam" id="PF00753">
    <property type="entry name" value="Lactamase_B"/>
    <property type="match status" value="1"/>
</dbReference>
<dbReference type="EMBL" id="BSTX01000001">
    <property type="protein sequence ID" value="GLZ75941.1"/>
    <property type="molecule type" value="Genomic_DNA"/>
</dbReference>
<sequence length="269" mass="29960">MRTPYKYRKDTYVLPSDLPIPGAGLQPVNAFLLRERHPILFDTGMPVDREDFLKALWSLVDPADLRFVVVTHDDRDHTGTLAQILEQAPNAKLITNGVSLIRLSEEFHLPQDRVLTVNPGQSFSLGEHRFEVLRPPTFDSPGTIGLFDHAEEVLYSSDSFGTILPQPVELADVDDPAFREGFDIFNRAIAPWSAVTDLPRFHANLRRLARLNPRTILSSHAPVIHHGVDTVIDAMSDIPLLPAWFPAATLDTEAALELHEATLAKEASP</sequence>
<gene>
    <name evidence="2" type="ORF">Afil01_07480</name>
</gene>
<evidence type="ECO:0000313" key="2">
    <source>
        <dbReference type="EMBL" id="GLZ75941.1"/>
    </source>
</evidence>
<name>A0A9W6SJU0_9ACTN</name>
<dbReference type="InterPro" id="IPR001279">
    <property type="entry name" value="Metallo-B-lactamas"/>
</dbReference>
<feature type="domain" description="Metallo-beta-lactamase" evidence="1">
    <location>
        <begin position="27"/>
        <end position="220"/>
    </location>
</feature>
<dbReference type="SMART" id="SM00849">
    <property type="entry name" value="Lactamase_B"/>
    <property type="match status" value="1"/>
</dbReference>
<dbReference type="Proteomes" id="UP001165079">
    <property type="component" value="Unassembled WGS sequence"/>
</dbReference>
<dbReference type="PANTHER" id="PTHR43717:SF1">
    <property type="entry name" value="ANAEROBIC NITRIC OXIDE REDUCTASE FLAVORUBREDOXIN"/>
    <property type="match status" value="1"/>
</dbReference>
<dbReference type="SUPFAM" id="SSF56281">
    <property type="entry name" value="Metallo-hydrolase/oxidoreductase"/>
    <property type="match status" value="1"/>
</dbReference>
<dbReference type="AlphaFoldDB" id="A0A9W6SJU0"/>
<organism evidence="2 3">
    <name type="scientific">Actinorhabdospora filicis</name>
    <dbReference type="NCBI Taxonomy" id="1785913"/>
    <lineage>
        <taxon>Bacteria</taxon>
        <taxon>Bacillati</taxon>
        <taxon>Actinomycetota</taxon>
        <taxon>Actinomycetes</taxon>
        <taxon>Micromonosporales</taxon>
        <taxon>Micromonosporaceae</taxon>
        <taxon>Actinorhabdospora</taxon>
    </lineage>
</organism>
<accession>A0A9W6SJU0</accession>
<comment type="caution">
    <text evidence="2">The sequence shown here is derived from an EMBL/GenBank/DDBJ whole genome shotgun (WGS) entry which is preliminary data.</text>
</comment>